<name>A0A8T0ISX7_CERPU</name>
<evidence type="ECO:0000313" key="6">
    <source>
        <dbReference type="Proteomes" id="UP000822688"/>
    </source>
</evidence>
<feature type="domain" description="C2" evidence="4">
    <location>
        <begin position="1"/>
        <end position="105"/>
    </location>
</feature>
<dbReference type="Proteomes" id="UP000822688">
    <property type="component" value="Chromosome 2"/>
</dbReference>
<evidence type="ECO:0000256" key="2">
    <source>
        <dbReference type="ARBA" id="ARBA00022837"/>
    </source>
</evidence>
<dbReference type="SUPFAM" id="SSF49562">
    <property type="entry name" value="C2 domain (Calcium/lipid-binding domain, CaLB)"/>
    <property type="match status" value="1"/>
</dbReference>
<keyword evidence="1" id="KW-0479">Metal-binding</keyword>
<reference evidence="5" key="1">
    <citation type="submission" date="2020-06" db="EMBL/GenBank/DDBJ databases">
        <title>WGS assembly of Ceratodon purpureus strain R40.</title>
        <authorList>
            <person name="Carey S.B."/>
            <person name="Jenkins J."/>
            <person name="Shu S."/>
            <person name="Lovell J.T."/>
            <person name="Sreedasyam A."/>
            <person name="Maumus F."/>
            <person name="Tiley G.P."/>
            <person name="Fernandez-Pozo N."/>
            <person name="Barry K."/>
            <person name="Chen C."/>
            <person name="Wang M."/>
            <person name="Lipzen A."/>
            <person name="Daum C."/>
            <person name="Saski C.A."/>
            <person name="Payton A.C."/>
            <person name="Mcbreen J.C."/>
            <person name="Conrad R.E."/>
            <person name="Kollar L.M."/>
            <person name="Olsson S."/>
            <person name="Huttunen S."/>
            <person name="Landis J.B."/>
            <person name="Wickett N.J."/>
            <person name="Johnson M.G."/>
            <person name="Rensing S.A."/>
            <person name="Grimwood J."/>
            <person name="Schmutz J."/>
            <person name="Mcdaniel S.F."/>
        </authorList>
    </citation>
    <scope>NUCLEOTIDE SEQUENCE</scope>
    <source>
        <strain evidence="5">R40</strain>
    </source>
</reference>
<dbReference type="GO" id="GO:0046872">
    <property type="term" value="F:metal ion binding"/>
    <property type="evidence" value="ECO:0007669"/>
    <property type="project" value="UniProtKB-KW"/>
</dbReference>
<dbReference type="PROSITE" id="PS50004">
    <property type="entry name" value="C2"/>
    <property type="match status" value="1"/>
</dbReference>
<dbReference type="PANTHER" id="PTHR46502">
    <property type="entry name" value="C2 DOMAIN-CONTAINING"/>
    <property type="match status" value="1"/>
</dbReference>
<evidence type="ECO:0000259" key="4">
    <source>
        <dbReference type="PROSITE" id="PS50004"/>
    </source>
</evidence>
<dbReference type="EMBL" id="CM026422">
    <property type="protein sequence ID" value="KAG0585503.1"/>
    <property type="molecule type" value="Genomic_DNA"/>
</dbReference>
<feature type="compositionally biased region" description="Basic and acidic residues" evidence="3">
    <location>
        <begin position="173"/>
        <end position="188"/>
    </location>
</feature>
<proteinExistence type="predicted"/>
<gene>
    <name evidence="5" type="ORF">KC19_2G017000</name>
</gene>
<dbReference type="InterPro" id="IPR000008">
    <property type="entry name" value="C2_dom"/>
</dbReference>
<feature type="compositionally biased region" description="Basic and acidic residues" evidence="3">
    <location>
        <begin position="198"/>
        <end position="211"/>
    </location>
</feature>
<sequence length="384" mass="42439">MPHGKLTIVVEGATNIKTPGVNGRGSSYCTLACGSQVFSSPTVEGGGSHPLFNTWFEFEIDRTTNELDVCVYSKSSTYSDDDLVGHCTLSFKKVFYHGHTVPLTAFAIQQPSGNPGGNINMSLTFKMRPSPNVHNTHVPTRCSSTPRVVHKIVGRQSLSLDWGYDCHGDDAKNYRRTQSDPPRHHEDYLNVPGTASDNHQETKPHRHHEDYLNLPGTASDNHQETKPHRHHEHHQNFPGTAPGNYHEPKPSFIRYGNPTKLRPQSPQTPNHARPSPMTDYTQPVVNKPKPLVNKPNPIVYKPQPIVYKPQPIVNKPQPQVFIQPQVYMPVQHRPNLLVEFGGEAVNGVCEGVAGEVANQVMGGVGEALMNGIGQAVLGSLFNFQ</sequence>
<evidence type="ECO:0000256" key="3">
    <source>
        <dbReference type="SAM" id="MobiDB-lite"/>
    </source>
</evidence>
<keyword evidence="6" id="KW-1185">Reference proteome</keyword>
<evidence type="ECO:0000313" key="5">
    <source>
        <dbReference type="EMBL" id="KAG0585503.1"/>
    </source>
</evidence>
<evidence type="ECO:0000256" key="1">
    <source>
        <dbReference type="ARBA" id="ARBA00022723"/>
    </source>
</evidence>
<dbReference type="CDD" id="cd00030">
    <property type="entry name" value="C2"/>
    <property type="match status" value="1"/>
</dbReference>
<feature type="compositionally biased region" description="Low complexity" evidence="3">
    <location>
        <begin position="283"/>
        <end position="296"/>
    </location>
</feature>
<dbReference type="InterPro" id="IPR035892">
    <property type="entry name" value="C2_domain_sf"/>
</dbReference>
<comment type="caution">
    <text evidence="5">The sequence shown here is derived from an EMBL/GenBank/DDBJ whole genome shotgun (WGS) entry which is preliminary data.</text>
</comment>
<organism evidence="5 6">
    <name type="scientific">Ceratodon purpureus</name>
    <name type="common">Fire moss</name>
    <name type="synonym">Dicranum purpureum</name>
    <dbReference type="NCBI Taxonomy" id="3225"/>
    <lineage>
        <taxon>Eukaryota</taxon>
        <taxon>Viridiplantae</taxon>
        <taxon>Streptophyta</taxon>
        <taxon>Embryophyta</taxon>
        <taxon>Bryophyta</taxon>
        <taxon>Bryophytina</taxon>
        <taxon>Bryopsida</taxon>
        <taxon>Dicranidae</taxon>
        <taxon>Pseudoditrichales</taxon>
        <taxon>Ditrichaceae</taxon>
        <taxon>Ceratodon</taxon>
    </lineage>
</organism>
<dbReference type="Pfam" id="PF00168">
    <property type="entry name" value="C2"/>
    <property type="match status" value="1"/>
</dbReference>
<dbReference type="PANTHER" id="PTHR46502:SF2">
    <property type="entry name" value="16 KDA PHLOEM PROTEIN 2"/>
    <property type="match status" value="1"/>
</dbReference>
<feature type="region of interest" description="Disordered" evidence="3">
    <location>
        <begin position="260"/>
        <end position="296"/>
    </location>
</feature>
<dbReference type="AlphaFoldDB" id="A0A8T0ISX7"/>
<dbReference type="Gene3D" id="2.60.40.150">
    <property type="entry name" value="C2 domain"/>
    <property type="match status" value="1"/>
</dbReference>
<protein>
    <recommendedName>
        <fullName evidence="4">C2 domain-containing protein</fullName>
    </recommendedName>
</protein>
<accession>A0A8T0ISX7</accession>
<keyword evidence="2" id="KW-0106">Calcium</keyword>
<feature type="region of interest" description="Disordered" evidence="3">
    <location>
        <begin position="173"/>
        <end position="244"/>
    </location>
</feature>
<dbReference type="SMART" id="SM00239">
    <property type="entry name" value="C2"/>
    <property type="match status" value="1"/>
</dbReference>